<dbReference type="AlphaFoldDB" id="A0AAW0V0R9"/>
<protein>
    <submittedName>
        <fullName evidence="1">Uncharacterized protein</fullName>
    </submittedName>
</protein>
<proteinExistence type="predicted"/>
<reference evidence="1 2" key="1">
    <citation type="submission" date="2023-03" db="EMBL/GenBank/DDBJ databases">
        <title>High-quality genome of Scylla paramamosain provides insights in environmental adaptation.</title>
        <authorList>
            <person name="Zhang L."/>
        </authorList>
    </citation>
    <scope>NUCLEOTIDE SEQUENCE [LARGE SCALE GENOMIC DNA]</scope>
    <source>
        <strain evidence="1">LZ_2023a</strain>
        <tissue evidence="1">Muscle</tissue>
    </source>
</reference>
<keyword evidence="2" id="KW-1185">Reference proteome</keyword>
<name>A0AAW0V0R9_SCYPA</name>
<gene>
    <name evidence="1" type="ORF">O3P69_007616</name>
</gene>
<organism evidence="1 2">
    <name type="scientific">Scylla paramamosain</name>
    <name type="common">Mud crab</name>
    <dbReference type="NCBI Taxonomy" id="85552"/>
    <lineage>
        <taxon>Eukaryota</taxon>
        <taxon>Metazoa</taxon>
        <taxon>Ecdysozoa</taxon>
        <taxon>Arthropoda</taxon>
        <taxon>Crustacea</taxon>
        <taxon>Multicrustacea</taxon>
        <taxon>Malacostraca</taxon>
        <taxon>Eumalacostraca</taxon>
        <taxon>Eucarida</taxon>
        <taxon>Decapoda</taxon>
        <taxon>Pleocyemata</taxon>
        <taxon>Brachyura</taxon>
        <taxon>Eubrachyura</taxon>
        <taxon>Portunoidea</taxon>
        <taxon>Portunidae</taxon>
        <taxon>Portuninae</taxon>
        <taxon>Scylla</taxon>
    </lineage>
</organism>
<evidence type="ECO:0000313" key="1">
    <source>
        <dbReference type="EMBL" id="KAK8404497.1"/>
    </source>
</evidence>
<comment type="caution">
    <text evidence="1">The sequence shown here is derived from an EMBL/GenBank/DDBJ whole genome shotgun (WGS) entry which is preliminary data.</text>
</comment>
<sequence>MATRPARPLPVPPVVPQDSRRMIGVLSLVMRTLNFPFPPETAQRLATMTCRLEPRIVTTSVSLPNVITSHRLVLSLREALVALAG</sequence>
<evidence type="ECO:0000313" key="2">
    <source>
        <dbReference type="Proteomes" id="UP001487740"/>
    </source>
</evidence>
<dbReference type="Proteomes" id="UP001487740">
    <property type="component" value="Unassembled WGS sequence"/>
</dbReference>
<accession>A0AAW0V0R9</accession>
<dbReference type="EMBL" id="JARAKH010000004">
    <property type="protein sequence ID" value="KAK8404497.1"/>
    <property type="molecule type" value="Genomic_DNA"/>
</dbReference>